<accession>A0AAV8S274</accession>
<dbReference type="EMBL" id="JAQQAF010000001">
    <property type="protein sequence ID" value="KAJ8513567.1"/>
    <property type="molecule type" value="Genomic_DNA"/>
</dbReference>
<reference evidence="1 2" key="1">
    <citation type="submission" date="2022-12" db="EMBL/GenBank/DDBJ databases">
        <title>Chromosome-scale assembly of the Ensete ventricosum genome.</title>
        <authorList>
            <person name="Dussert Y."/>
            <person name="Stocks J."/>
            <person name="Wendawek A."/>
            <person name="Woldeyes F."/>
            <person name="Nichols R.A."/>
            <person name="Borrell J.S."/>
        </authorList>
    </citation>
    <scope>NUCLEOTIDE SEQUENCE [LARGE SCALE GENOMIC DNA]</scope>
    <source>
        <strain evidence="2">cv. Maze</strain>
        <tissue evidence="1">Seeds</tissue>
    </source>
</reference>
<keyword evidence="2" id="KW-1185">Reference proteome</keyword>
<sequence>MRLSASSSADAATYLGSQLGCSSQRQTNLLPLHNSTSPVNEVLGFRGQEAIISTAAALYQSVPGKEQSLACQIVYREQHGFPSKNRGGNGVTVPISFLCDSAHLWFPPCLTLELDPIIMTPETEQAMGRKGGVGWRKKLRHDKWKKPLLGSQI</sequence>
<dbReference type="Proteomes" id="UP001222027">
    <property type="component" value="Unassembled WGS sequence"/>
</dbReference>
<organism evidence="1 2">
    <name type="scientific">Ensete ventricosum</name>
    <name type="common">Abyssinian banana</name>
    <name type="synonym">Musa ensete</name>
    <dbReference type="NCBI Taxonomy" id="4639"/>
    <lineage>
        <taxon>Eukaryota</taxon>
        <taxon>Viridiplantae</taxon>
        <taxon>Streptophyta</taxon>
        <taxon>Embryophyta</taxon>
        <taxon>Tracheophyta</taxon>
        <taxon>Spermatophyta</taxon>
        <taxon>Magnoliopsida</taxon>
        <taxon>Liliopsida</taxon>
        <taxon>Zingiberales</taxon>
        <taxon>Musaceae</taxon>
        <taxon>Ensete</taxon>
    </lineage>
</organism>
<protein>
    <submittedName>
        <fullName evidence="1">Uncharacterized protein</fullName>
    </submittedName>
</protein>
<evidence type="ECO:0000313" key="2">
    <source>
        <dbReference type="Proteomes" id="UP001222027"/>
    </source>
</evidence>
<dbReference type="AlphaFoldDB" id="A0AAV8S274"/>
<comment type="caution">
    <text evidence="1">The sequence shown here is derived from an EMBL/GenBank/DDBJ whole genome shotgun (WGS) entry which is preliminary data.</text>
</comment>
<gene>
    <name evidence="1" type="ORF">OPV22_004001</name>
</gene>
<proteinExistence type="predicted"/>
<evidence type="ECO:0000313" key="1">
    <source>
        <dbReference type="EMBL" id="KAJ8513567.1"/>
    </source>
</evidence>
<name>A0AAV8S274_ENSVE</name>